<gene>
    <name evidence="2" type="ORF">FHX44_113798</name>
</gene>
<proteinExistence type="predicted"/>
<keyword evidence="1" id="KW-1133">Transmembrane helix</keyword>
<keyword evidence="1" id="KW-0472">Membrane</keyword>
<reference evidence="2 3" key="1">
    <citation type="submission" date="2019-06" db="EMBL/GenBank/DDBJ databases">
        <title>Sequencing the genomes of 1000 actinobacteria strains.</title>
        <authorList>
            <person name="Klenk H.-P."/>
        </authorList>
    </citation>
    <scope>NUCLEOTIDE SEQUENCE [LARGE SCALE GENOMIC DNA]</scope>
    <source>
        <strain evidence="2 3">DSM 45671</strain>
    </source>
</reference>
<dbReference type="OrthoDB" id="3627672at2"/>
<comment type="caution">
    <text evidence="2">The sequence shown here is derived from an EMBL/GenBank/DDBJ whole genome shotgun (WGS) entry which is preliminary data.</text>
</comment>
<dbReference type="AlphaFoldDB" id="A0A561SSP3"/>
<accession>A0A561SSP3</accession>
<sequence length="263" mass="28100">MLGDGFLGALTLGFTGLGALASSAGDLGTAAFFFAGGAFPGVLTALSLSMWRLRRRTSSRAVRSRPTAHGRGGVVLCFSTWRYYGLTAALLMGSAFLGVHAAGGVLGWEMPPPVPQANAIAVAIAGFGALLFLWLFIEFVSGRIVKGWLALTPAGIHHRSHTFEHFVPWSAVLEVSAMELGAGPLIVVRTFPSDGAWIRRTHWMGKPDEFGLLPSLVVRARSLAVDPAVAYHALRYYHAHPESRGELLTPVGERRIRSGNVVA</sequence>
<evidence type="ECO:0000313" key="2">
    <source>
        <dbReference type="EMBL" id="TWF77883.1"/>
    </source>
</evidence>
<dbReference type="RefSeq" id="WP_147256978.1">
    <property type="nucleotide sequence ID" value="NZ_VIWU01000001.1"/>
</dbReference>
<organism evidence="2 3">
    <name type="scientific">Pseudonocardia hierapolitana</name>
    <dbReference type="NCBI Taxonomy" id="1128676"/>
    <lineage>
        <taxon>Bacteria</taxon>
        <taxon>Bacillati</taxon>
        <taxon>Actinomycetota</taxon>
        <taxon>Actinomycetes</taxon>
        <taxon>Pseudonocardiales</taxon>
        <taxon>Pseudonocardiaceae</taxon>
        <taxon>Pseudonocardia</taxon>
    </lineage>
</organism>
<keyword evidence="1" id="KW-0812">Transmembrane</keyword>
<feature type="transmembrane region" description="Helical" evidence="1">
    <location>
        <begin position="31"/>
        <end position="53"/>
    </location>
</feature>
<evidence type="ECO:0000256" key="1">
    <source>
        <dbReference type="SAM" id="Phobius"/>
    </source>
</evidence>
<name>A0A561SSP3_9PSEU</name>
<protein>
    <submittedName>
        <fullName evidence="2">Uncharacterized protein</fullName>
    </submittedName>
</protein>
<dbReference type="EMBL" id="VIWU01000001">
    <property type="protein sequence ID" value="TWF77883.1"/>
    <property type="molecule type" value="Genomic_DNA"/>
</dbReference>
<dbReference type="Proteomes" id="UP000321261">
    <property type="component" value="Unassembled WGS sequence"/>
</dbReference>
<evidence type="ECO:0000313" key="3">
    <source>
        <dbReference type="Proteomes" id="UP000321261"/>
    </source>
</evidence>
<keyword evidence="3" id="KW-1185">Reference proteome</keyword>
<feature type="transmembrane region" description="Helical" evidence="1">
    <location>
        <begin position="74"/>
        <end position="97"/>
    </location>
</feature>
<feature type="transmembrane region" description="Helical" evidence="1">
    <location>
        <begin position="117"/>
        <end position="137"/>
    </location>
</feature>